<gene>
    <name evidence="2" type="ORF">DSTB1V02_LOCUS1814</name>
</gene>
<evidence type="ECO:0000313" key="3">
    <source>
        <dbReference type="Proteomes" id="UP000677054"/>
    </source>
</evidence>
<proteinExistence type="predicted"/>
<dbReference type="OrthoDB" id="7697586at2759"/>
<evidence type="ECO:0000313" key="2">
    <source>
        <dbReference type="EMBL" id="CAD7241836.1"/>
    </source>
</evidence>
<dbReference type="EMBL" id="LR899699">
    <property type="protein sequence ID" value="CAD7241836.1"/>
    <property type="molecule type" value="Genomic_DNA"/>
</dbReference>
<sequence>MIDECESQALSRDNAVEKLKNNCEDNQDIVMAKDAIEQDSMANEGTDEVSKMSNNDGQAMTKANGASSSMPPNVPPPTQINKIKTIGPAIVKKDRRQGSSRFNVSQNRDITKLPSLKGGIDPAKQEKRRDVVTR</sequence>
<keyword evidence="3" id="KW-1185">Reference proteome</keyword>
<protein>
    <submittedName>
        <fullName evidence="2">Uncharacterized protein</fullName>
    </submittedName>
</protein>
<evidence type="ECO:0000256" key="1">
    <source>
        <dbReference type="SAM" id="MobiDB-lite"/>
    </source>
</evidence>
<name>A0A7R8X173_9CRUS</name>
<organism evidence="2">
    <name type="scientific">Darwinula stevensoni</name>
    <dbReference type="NCBI Taxonomy" id="69355"/>
    <lineage>
        <taxon>Eukaryota</taxon>
        <taxon>Metazoa</taxon>
        <taxon>Ecdysozoa</taxon>
        <taxon>Arthropoda</taxon>
        <taxon>Crustacea</taxon>
        <taxon>Oligostraca</taxon>
        <taxon>Ostracoda</taxon>
        <taxon>Podocopa</taxon>
        <taxon>Podocopida</taxon>
        <taxon>Darwinulocopina</taxon>
        <taxon>Darwinuloidea</taxon>
        <taxon>Darwinulidae</taxon>
        <taxon>Darwinula</taxon>
    </lineage>
</organism>
<feature type="region of interest" description="Disordered" evidence="1">
    <location>
        <begin position="94"/>
        <end position="134"/>
    </location>
</feature>
<reference evidence="2" key="1">
    <citation type="submission" date="2020-11" db="EMBL/GenBank/DDBJ databases">
        <authorList>
            <person name="Tran Van P."/>
        </authorList>
    </citation>
    <scope>NUCLEOTIDE SEQUENCE</scope>
</reference>
<dbReference type="Proteomes" id="UP000677054">
    <property type="component" value="Unassembled WGS sequence"/>
</dbReference>
<accession>A0A7R8X173</accession>
<dbReference type="AlphaFoldDB" id="A0A7R8X173"/>
<dbReference type="EMBL" id="CAJPEV010000182">
    <property type="protein sequence ID" value="CAG0881949.1"/>
    <property type="molecule type" value="Genomic_DNA"/>
</dbReference>
<feature type="compositionally biased region" description="Basic and acidic residues" evidence="1">
    <location>
        <begin position="123"/>
        <end position="134"/>
    </location>
</feature>
<feature type="compositionally biased region" description="Polar residues" evidence="1">
    <location>
        <begin position="99"/>
        <end position="108"/>
    </location>
</feature>
<feature type="region of interest" description="Disordered" evidence="1">
    <location>
        <begin position="42"/>
        <end position="82"/>
    </location>
</feature>